<evidence type="ECO:0000313" key="2">
    <source>
        <dbReference type="Proteomes" id="UP001148614"/>
    </source>
</evidence>
<reference evidence="1" key="1">
    <citation type="submission" date="2022-07" db="EMBL/GenBank/DDBJ databases">
        <title>Genome Sequence of Xylaria arbuscula.</title>
        <authorList>
            <person name="Buettner E."/>
        </authorList>
    </citation>
    <scope>NUCLEOTIDE SEQUENCE</scope>
    <source>
        <strain evidence="1">VT107</strain>
    </source>
</reference>
<accession>A0A9W8THZ0</accession>
<comment type="caution">
    <text evidence="1">The sequence shown here is derived from an EMBL/GenBank/DDBJ whole genome shotgun (WGS) entry which is preliminary data.</text>
</comment>
<name>A0A9W8THZ0_9PEZI</name>
<dbReference type="Proteomes" id="UP001148614">
    <property type="component" value="Unassembled WGS sequence"/>
</dbReference>
<sequence length="165" mass="17936">MSNPPTDTKALEQQQIPPHQRLGCKLFIQMSGAPGSGKTTTANLLAPRIDAIAIPHDNIKSLLLHSGVSFDEAGRIAYGLDWVLAENAMRQGLSVIVDTPCLYPQILDRGQALARERFRAMVANPCRPASNFIVVDACSSLDERIDFVLGQISAIADKEEEPAVR</sequence>
<evidence type="ECO:0000313" key="1">
    <source>
        <dbReference type="EMBL" id="KAJ3561477.1"/>
    </source>
</evidence>
<dbReference type="SUPFAM" id="SSF52540">
    <property type="entry name" value="P-loop containing nucleoside triphosphate hydrolases"/>
    <property type="match status" value="1"/>
</dbReference>
<dbReference type="PANTHER" id="PTHR37807:SF3">
    <property type="entry name" value="OS07G0160300 PROTEIN"/>
    <property type="match status" value="1"/>
</dbReference>
<dbReference type="AlphaFoldDB" id="A0A9W8THZ0"/>
<dbReference type="InterPro" id="IPR027417">
    <property type="entry name" value="P-loop_NTPase"/>
</dbReference>
<dbReference type="VEuPathDB" id="FungiDB:F4678DRAFT_465554"/>
<dbReference type="Pfam" id="PF13671">
    <property type="entry name" value="AAA_33"/>
    <property type="match status" value="1"/>
</dbReference>
<dbReference type="Gene3D" id="3.40.50.300">
    <property type="entry name" value="P-loop containing nucleotide triphosphate hydrolases"/>
    <property type="match status" value="1"/>
</dbReference>
<protein>
    <recommendedName>
        <fullName evidence="3">ATP-binding protein</fullName>
    </recommendedName>
</protein>
<proteinExistence type="predicted"/>
<evidence type="ECO:0008006" key="3">
    <source>
        <dbReference type="Google" id="ProtNLM"/>
    </source>
</evidence>
<gene>
    <name evidence="1" type="ORF">NPX13_g8931</name>
</gene>
<dbReference type="PANTHER" id="PTHR37807">
    <property type="entry name" value="OS07G0160300 PROTEIN"/>
    <property type="match status" value="1"/>
</dbReference>
<dbReference type="EMBL" id="JANPWZ010002063">
    <property type="protein sequence ID" value="KAJ3561477.1"/>
    <property type="molecule type" value="Genomic_DNA"/>
</dbReference>
<organism evidence="1 2">
    <name type="scientific">Xylaria arbuscula</name>
    <dbReference type="NCBI Taxonomy" id="114810"/>
    <lineage>
        <taxon>Eukaryota</taxon>
        <taxon>Fungi</taxon>
        <taxon>Dikarya</taxon>
        <taxon>Ascomycota</taxon>
        <taxon>Pezizomycotina</taxon>
        <taxon>Sordariomycetes</taxon>
        <taxon>Xylariomycetidae</taxon>
        <taxon>Xylariales</taxon>
        <taxon>Xylariaceae</taxon>
        <taxon>Xylaria</taxon>
    </lineage>
</organism>
<keyword evidence="2" id="KW-1185">Reference proteome</keyword>